<evidence type="ECO:0000256" key="2">
    <source>
        <dbReference type="ARBA" id="ARBA00023270"/>
    </source>
</evidence>
<comment type="similarity">
    <text evidence="3">Belongs to the DapA family.</text>
</comment>
<reference evidence="6 7" key="1">
    <citation type="submission" date="2018-04" db="EMBL/GenBank/DDBJ databases">
        <title>Adhaeribacter sp. HMF7616 genome sequencing and assembly.</title>
        <authorList>
            <person name="Kang H."/>
            <person name="Kang J."/>
            <person name="Cha I."/>
            <person name="Kim H."/>
            <person name="Joh K."/>
        </authorList>
    </citation>
    <scope>NUCLEOTIDE SEQUENCE [LARGE SCALE GENOMIC DNA]</scope>
    <source>
        <strain evidence="6 7">HMF7616</strain>
    </source>
</reference>
<dbReference type="GO" id="GO:0008747">
    <property type="term" value="F:N-acetylneuraminate lyase activity"/>
    <property type="evidence" value="ECO:0007669"/>
    <property type="project" value="UniProtKB-EC"/>
</dbReference>
<feature type="binding site" evidence="5">
    <location>
        <position position="213"/>
    </location>
    <ligand>
        <name>pyruvate</name>
        <dbReference type="ChEBI" id="CHEBI:15361"/>
    </ligand>
</feature>
<dbReference type="CDD" id="cd00408">
    <property type="entry name" value="DHDPS-like"/>
    <property type="match status" value="1"/>
</dbReference>
<dbReference type="PANTHER" id="PTHR42849">
    <property type="entry name" value="N-ACETYLNEURAMINATE LYASE"/>
    <property type="match status" value="1"/>
</dbReference>
<name>A0A369QE50_9BACT</name>
<evidence type="ECO:0000256" key="5">
    <source>
        <dbReference type="PIRSR" id="PIRSR001365-2"/>
    </source>
</evidence>
<dbReference type="GO" id="GO:0005829">
    <property type="term" value="C:cytosol"/>
    <property type="evidence" value="ECO:0007669"/>
    <property type="project" value="TreeGrafter"/>
</dbReference>
<sequence>MHTASASWPLRGIIPPMITPLLDNDTLDVTNLEKLIEYIIGGGVHGLFILGTTGELSSLSYSLRRELIHHTANLVNGRVPLLVGITDTALSESIQLAQTAAEGGAAAVVAAAPYYFNLSQVELIAYYQHLADQLPLPLLLYNMPSHTKIALEPATVHILAQHPNIIGVKDSSGNGVNFQHTQHLLRHQPEFTVLVGPDELTAEVVLLGAHGGINGGANLFPKLYVDMYEAATRRDVAALLPLQEQVLTVCSRLYRIGDTAASYIQGVKGALSLLGLCHNKLAWPLQPFSSKELASIQQYLAEIKVSV</sequence>
<organism evidence="6 7">
    <name type="scientific">Adhaeribacter pallidiroseus</name>
    <dbReference type="NCBI Taxonomy" id="2072847"/>
    <lineage>
        <taxon>Bacteria</taxon>
        <taxon>Pseudomonadati</taxon>
        <taxon>Bacteroidota</taxon>
        <taxon>Cytophagia</taxon>
        <taxon>Cytophagales</taxon>
        <taxon>Hymenobacteraceae</taxon>
        <taxon>Adhaeribacter</taxon>
    </lineage>
</organism>
<keyword evidence="2" id="KW-0704">Schiff base</keyword>
<dbReference type="InterPro" id="IPR013785">
    <property type="entry name" value="Aldolase_TIM"/>
</dbReference>
<evidence type="ECO:0000256" key="4">
    <source>
        <dbReference type="PIRSR" id="PIRSR001365-1"/>
    </source>
</evidence>
<dbReference type="InterPro" id="IPR020625">
    <property type="entry name" value="Schiff_base-form_aldolases_AS"/>
</dbReference>
<proteinExistence type="inferred from homology"/>
<dbReference type="PANTHER" id="PTHR42849:SF1">
    <property type="entry name" value="N-ACETYLNEURAMINATE LYASE"/>
    <property type="match status" value="1"/>
</dbReference>
<evidence type="ECO:0000313" key="7">
    <source>
        <dbReference type="Proteomes" id="UP000253919"/>
    </source>
</evidence>
<dbReference type="EMBL" id="QASA01000001">
    <property type="protein sequence ID" value="RDC62702.1"/>
    <property type="molecule type" value="Genomic_DNA"/>
</dbReference>
<dbReference type="PIRSF" id="PIRSF001365">
    <property type="entry name" value="DHDPS"/>
    <property type="match status" value="1"/>
</dbReference>
<dbReference type="GO" id="GO:0019262">
    <property type="term" value="P:N-acetylneuraminate catabolic process"/>
    <property type="evidence" value="ECO:0007669"/>
    <property type="project" value="TreeGrafter"/>
</dbReference>
<comment type="caution">
    <text evidence="6">The sequence shown here is derived from an EMBL/GenBank/DDBJ whole genome shotgun (WGS) entry which is preliminary data.</text>
</comment>
<feature type="active site" description="Proton donor/acceptor" evidence="4">
    <location>
        <position position="141"/>
    </location>
</feature>
<dbReference type="PRINTS" id="PR00146">
    <property type="entry name" value="DHPICSNTHASE"/>
</dbReference>
<dbReference type="Gene3D" id="3.20.20.70">
    <property type="entry name" value="Aldolase class I"/>
    <property type="match status" value="1"/>
</dbReference>
<dbReference type="SMART" id="SM01130">
    <property type="entry name" value="DHDPS"/>
    <property type="match status" value="1"/>
</dbReference>
<keyword evidence="1 3" id="KW-0456">Lyase</keyword>
<dbReference type="InterPro" id="IPR002220">
    <property type="entry name" value="DapA-like"/>
</dbReference>
<dbReference type="SUPFAM" id="SSF51569">
    <property type="entry name" value="Aldolase"/>
    <property type="match status" value="1"/>
</dbReference>
<evidence type="ECO:0000313" key="6">
    <source>
        <dbReference type="EMBL" id="RDC62702.1"/>
    </source>
</evidence>
<dbReference type="Pfam" id="PF00701">
    <property type="entry name" value="DHDPS"/>
    <property type="match status" value="1"/>
</dbReference>
<accession>A0A369QE50</accession>
<protein>
    <submittedName>
        <fullName evidence="6">N-acetylneuraminate lyase</fullName>
        <ecNumber evidence="6">4.1.3.3</ecNumber>
    </submittedName>
</protein>
<dbReference type="OrthoDB" id="9782828at2"/>
<evidence type="ECO:0000256" key="3">
    <source>
        <dbReference type="PIRNR" id="PIRNR001365"/>
    </source>
</evidence>
<feature type="active site" description="Schiff-base intermediate with substrate" evidence="4">
    <location>
        <position position="169"/>
    </location>
</feature>
<feature type="binding site" evidence="5">
    <location>
        <position position="53"/>
    </location>
    <ligand>
        <name>pyruvate</name>
        <dbReference type="ChEBI" id="CHEBI:15361"/>
    </ligand>
</feature>
<dbReference type="PROSITE" id="PS00666">
    <property type="entry name" value="DHDPS_2"/>
    <property type="match status" value="1"/>
</dbReference>
<keyword evidence="7" id="KW-1185">Reference proteome</keyword>
<evidence type="ECO:0000256" key="1">
    <source>
        <dbReference type="ARBA" id="ARBA00023239"/>
    </source>
</evidence>
<dbReference type="EC" id="4.1.3.3" evidence="6"/>
<gene>
    <name evidence="6" type="primary">nanA</name>
    <name evidence="6" type="ORF">AHMF7616_01296</name>
</gene>
<dbReference type="AlphaFoldDB" id="A0A369QE50"/>
<dbReference type="Proteomes" id="UP000253919">
    <property type="component" value="Unassembled WGS sequence"/>
</dbReference>
<dbReference type="RefSeq" id="WP_115372115.1">
    <property type="nucleotide sequence ID" value="NZ_QASA01000001.1"/>
</dbReference>